<name>A0A821ZII0_9BILA</name>
<dbReference type="Proteomes" id="UP000663873">
    <property type="component" value="Unassembled WGS sequence"/>
</dbReference>
<feature type="non-terminal residue" evidence="1">
    <location>
        <position position="1"/>
    </location>
</feature>
<dbReference type="EMBL" id="CAJOBP010103766">
    <property type="protein sequence ID" value="CAF4983407.1"/>
    <property type="molecule type" value="Genomic_DNA"/>
</dbReference>
<evidence type="ECO:0000313" key="1">
    <source>
        <dbReference type="EMBL" id="CAF4983407.1"/>
    </source>
</evidence>
<dbReference type="AlphaFoldDB" id="A0A821ZII0"/>
<keyword evidence="2" id="KW-1185">Reference proteome</keyword>
<sequence length="38" mass="4175">NTTVATQITSTPYDETPTFNFVHLIQIADLPLNSIIGK</sequence>
<comment type="caution">
    <text evidence="1">The sequence shown here is derived from an EMBL/GenBank/DDBJ whole genome shotgun (WGS) entry which is preliminary data.</text>
</comment>
<gene>
    <name evidence="1" type="ORF">UJA718_LOCUS49432</name>
</gene>
<reference evidence="1" key="1">
    <citation type="submission" date="2021-02" db="EMBL/GenBank/DDBJ databases">
        <authorList>
            <person name="Nowell W R."/>
        </authorList>
    </citation>
    <scope>NUCLEOTIDE SEQUENCE</scope>
</reference>
<accession>A0A821ZII0</accession>
<protein>
    <submittedName>
        <fullName evidence="1">Uncharacterized protein</fullName>
    </submittedName>
</protein>
<evidence type="ECO:0000313" key="2">
    <source>
        <dbReference type="Proteomes" id="UP000663873"/>
    </source>
</evidence>
<organism evidence="1 2">
    <name type="scientific">Rotaria socialis</name>
    <dbReference type="NCBI Taxonomy" id="392032"/>
    <lineage>
        <taxon>Eukaryota</taxon>
        <taxon>Metazoa</taxon>
        <taxon>Spiralia</taxon>
        <taxon>Gnathifera</taxon>
        <taxon>Rotifera</taxon>
        <taxon>Eurotatoria</taxon>
        <taxon>Bdelloidea</taxon>
        <taxon>Philodinida</taxon>
        <taxon>Philodinidae</taxon>
        <taxon>Rotaria</taxon>
    </lineage>
</organism>
<proteinExistence type="predicted"/>